<keyword evidence="4" id="KW-1185">Reference proteome</keyword>
<comment type="caution">
    <text evidence="3">The sequence shown here is derived from an EMBL/GenBank/DDBJ whole genome shotgun (WGS) entry which is preliminary data.</text>
</comment>
<proteinExistence type="predicted"/>
<dbReference type="Proteomes" id="UP000827092">
    <property type="component" value="Unassembled WGS sequence"/>
</dbReference>
<sequence>MFSACPSRDPRVNVHPALTCMHILFSREHNSLSRGLKKINPGWDNERLYQEARRIVGALVQIITYKEYIPLIIGPYYFREYDLHVRRFSRTSYDPDVRPGIYNEFNSAAFRFGHSMIHSFFQEVADNSKNSTGFWLKDGFLFPFGLFSGQLDGLVAGLFKSLPERVDRHIVRDVTQHLYQTRGSNSGLDLTSININRGRDHGIPGYTSLLAHCGGPLDASWEDLENLFQEGLVPAFREVYEHPADIDLFSGGLAERHVPGGLVGPTFACVLATQFHTLKYGDRFYFEHKRQAGSFSRAQLQAIRAMTLTHVICRNTKIKDAQPRAMWFIHDNNPLLPCSEYAKMDLTPWKE</sequence>
<gene>
    <name evidence="3" type="ORF">JTE90_014207</name>
</gene>
<reference evidence="3 4" key="1">
    <citation type="journal article" date="2022" name="Nat. Ecol. Evol.">
        <title>A masculinizing supergene underlies an exaggerated male reproductive morph in a spider.</title>
        <authorList>
            <person name="Hendrickx F."/>
            <person name="De Corte Z."/>
            <person name="Sonet G."/>
            <person name="Van Belleghem S.M."/>
            <person name="Kostlbacher S."/>
            <person name="Vangestel C."/>
        </authorList>
    </citation>
    <scope>NUCLEOTIDE SEQUENCE [LARGE SCALE GENOMIC DNA]</scope>
    <source>
        <strain evidence="3">W744_W776</strain>
    </source>
</reference>
<dbReference type="GO" id="GO:0046872">
    <property type="term" value="F:metal ion binding"/>
    <property type="evidence" value="ECO:0007669"/>
    <property type="project" value="UniProtKB-KW"/>
</dbReference>
<evidence type="ECO:0008006" key="5">
    <source>
        <dbReference type="Google" id="ProtNLM"/>
    </source>
</evidence>
<organism evidence="3 4">
    <name type="scientific">Oedothorax gibbosus</name>
    <dbReference type="NCBI Taxonomy" id="931172"/>
    <lineage>
        <taxon>Eukaryota</taxon>
        <taxon>Metazoa</taxon>
        <taxon>Ecdysozoa</taxon>
        <taxon>Arthropoda</taxon>
        <taxon>Chelicerata</taxon>
        <taxon>Arachnida</taxon>
        <taxon>Araneae</taxon>
        <taxon>Araneomorphae</taxon>
        <taxon>Entelegynae</taxon>
        <taxon>Araneoidea</taxon>
        <taxon>Linyphiidae</taxon>
        <taxon>Erigoninae</taxon>
        <taxon>Oedothorax</taxon>
    </lineage>
</organism>
<dbReference type="GO" id="GO:0004601">
    <property type="term" value="F:peroxidase activity"/>
    <property type="evidence" value="ECO:0007669"/>
    <property type="project" value="UniProtKB-KW"/>
</dbReference>
<dbReference type="EMBL" id="JAFNEN010000680">
    <property type="protein sequence ID" value="KAG8178616.1"/>
    <property type="molecule type" value="Genomic_DNA"/>
</dbReference>
<dbReference type="InterPro" id="IPR037120">
    <property type="entry name" value="Haem_peroxidase_sf_animal"/>
</dbReference>
<name>A0AAV6U4U8_9ARAC</name>
<dbReference type="Gene3D" id="1.10.640.10">
    <property type="entry name" value="Haem peroxidase domain superfamily, animal type"/>
    <property type="match status" value="1"/>
</dbReference>
<keyword evidence="2" id="KW-0408">Iron</keyword>
<evidence type="ECO:0000313" key="3">
    <source>
        <dbReference type="EMBL" id="KAG8178616.1"/>
    </source>
</evidence>
<evidence type="ECO:0000313" key="4">
    <source>
        <dbReference type="Proteomes" id="UP000827092"/>
    </source>
</evidence>
<dbReference type="PRINTS" id="PR00457">
    <property type="entry name" value="ANPEROXIDASE"/>
</dbReference>
<dbReference type="SUPFAM" id="SSF48113">
    <property type="entry name" value="Heme-dependent peroxidases"/>
    <property type="match status" value="1"/>
</dbReference>
<keyword evidence="1" id="KW-0575">Peroxidase</keyword>
<dbReference type="Pfam" id="PF03098">
    <property type="entry name" value="An_peroxidase"/>
    <property type="match status" value="1"/>
</dbReference>
<dbReference type="InterPro" id="IPR010255">
    <property type="entry name" value="Haem_peroxidase_sf"/>
</dbReference>
<accession>A0AAV6U4U8</accession>
<dbReference type="InterPro" id="IPR019791">
    <property type="entry name" value="Haem_peroxidase_animal"/>
</dbReference>
<keyword evidence="2" id="KW-0349">Heme</keyword>
<feature type="binding site" description="axial binding residue" evidence="2">
    <location>
        <position position="114"/>
    </location>
    <ligand>
        <name>heme b</name>
        <dbReference type="ChEBI" id="CHEBI:60344"/>
    </ligand>
    <ligandPart>
        <name>Fe</name>
        <dbReference type="ChEBI" id="CHEBI:18248"/>
    </ligandPart>
</feature>
<dbReference type="GO" id="GO:0006979">
    <property type="term" value="P:response to oxidative stress"/>
    <property type="evidence" value="ECO:0007669"/>
    <property type="project" value="InterPro"/>
</dbReference>
<keyword evidence="2" id="KW-0479">Metal-binding</keyword>
<dbReference type="PANTHER" id="PTHR11475">
    <property type="entry name" value="OXIDASE/PEROXIDASE"/>
    <property type="match status" value="1"/>
</dbReference>
<dbReference type="PANTHER" id="PTHR11475:SF143">
    <property type="entry name" value="PUTATIVE-RELATED"/>
    <property type="match status" value="1"/>
</dbReference>
<keyword evidence="1" id="KW-0560">Oxidoreductase</keyword>
<dbReference type="AlphaFoldDB" id="A0AAV6U4U8"/>
<protein>
    <recommendedName>
        <fullName evidence="5">Peroxidase</fullName>
    </recommendedName>
</protein>
<dbReference type="GO" id="GO:0020037">
    <property type="term" value="F:heme binding"/>
    <property type="evidence" value="ECO:0007669"/>
    <property type="project" value="InterPro"/>
</dbReference>
<evidence type="ECO:0000256" key="1">
    <source>
        <dbReference type="ARBA" id="ARBA00022559"/>
    </source>
</evidence>
<evidence type="ECO:0000256" key="2">
    <source>
        <dbReference type="PIRSR" id="PIRSR619791-2"/>
    </source>
</evidence>
<dbReference type="PROSITE" id="PS50292">
    <property type="entry name" value="PEROXIDASE_3"/>
    <property type="match status" value="1"/>
</dbReference>